<name>A0A023EWG7_TRIIF</name>
<dbReference type="Pfam" id="PF24569">
    <property type="entry name" value="CFAP161"/>
    <property type="match status" value="1"/>
</dbReference>
<feature type="non-terminal residue" evidence="1">
    <location>
        <position position="1"/>
    </location>
</feature>
<dbReference type="AlphaFoldDB" id="A0A023EWG7"/>
<dbReference type="PANTHER" id="PTHR24274:SF1">
    <property type="entry name" value="CILIA- AND FLAGELLA-ASSOCIATED PROTEIN 161"/>
    <property type="match status" value="1"/>
</dbReference>
<dbReference type="GO" id="GO:0016791">
    <property type="term" value="F:phosphatase activity"/>
    <property type="evidence" value="ECO:0007669"/>
    <property type="project" value="UniProtKB-ARBA"/>
</dbReference>
<proteinExistence type="evidence at transcript level"/>
<dbReference type="Gene3D" id="3.40.50.1240">
    <property type="entry name" value="Phosphoglycerate mutase-like"/>
    <property type="match status" value="1"/>
</dbReference>
<dbReference type="InterPro" id="IPR055325">
    <property type="entry name" value="CF161"/>
</dbReference>
<dbReference type="GO" id="GO:0060271">
    <property type="term" value="P:cilium assembly"/>
    <property type="evidence" value="ECO:0007669"/>
    <property type="project" value="TreeGrafter"/>
</dbReference>
<protein>
    <submittedName>
        <fullName evidence="1">Uncharacterized protein</fullName>
    </submittedName>
</protein>
<evidence type="ECO:0000313" key="1">
    <source>
        <dbReference type="EMBL" id="JAC13640.1"/>
    </source>
</evidence>
<accession>A0A023EWG7</accession>
<organism evidence="1">
    <name type="scientific">Triatoma infestans</name>
    <name type="common">Assassin bug</name>
    <dbReference type="NCBI Taxonomy" id="30076"/>
    <lineage>
        <taxon>Eukaryota</taxon>
        <taxon>Metazoa</taxon>
        <taxon>Ecdysozoa</taxon>
        <taxon>Arthropoda</taxon>
        <taxon>Hexapoda</taxon>
        <taxon>Insecta</taxon>
        <taxon>Pterygota</taxon>
        <taxon>Neoptera</taxon>
        <taxon>Paraneoptera</taxon>
        <taxon>Hemiptera</taxon>
        <taxon>Heteroptera</taxon>
        <taxon>Panheteroptera</taxon>
        <taxon>Cimicomorpha</taxon>
        <taxon>Reduviidae</taxon>
        <taxon>Triatominae</taxon>
        <taxon>Triatoma</taxon>
    </lineage>
</organism>
<dbReference type="InterPro" id="IPR029033">
    <property type="entry name" value="His_PPase_superfam"/>
</dbReference>
<dbReference type="EMBL" id="GBBI01005072">
    <property type="protein sequence ID" value="JAC13640.1"/>
    <property type="molecule type" value="mRNA"/>
</dbReference>
<dbReference type="GO" id="GO:0031514">
    <property type="term" value="C:motile cilium"/>
    <property type="evidence" value="ECO:0007669"/>
    <property type="project" value="TreeGrafter"/>
</dbReference>
<reference evidence="1" key="1">
    <citation type="journal article" date="2014" name="PLoS Negl. Trop. Dis.">
        <title>An updated insight into the Sialotranscriptome of Triatoma infestans: developmental stage and geographic variations.</title>
        <authorList>
            <person name="Schwarz A."/>
            <person name="Medrano-Mercado N."/>
            <person name="Schaub G.A."/>
            <person name="Struchiner C.J."/>
            <person name="Bargues M.D."/>
            <person name="Levy M.Z."/>
            <person name="Ribeiro J.M."/>
        </authorList>
    </citation>
    <scope>NUCLEOTIDE SEQUENCE</scope>
    <source>
        <strain evidence="1">Chile</strain>
        <tissue evidence="1">Salivary glands</tissue>
    </source>
</reference>
<sequence>RIGNWLEESLAKEEAIKKYAPLLRENKTLYQQHIKKLTKEIQIIPITPSQPQLYSGDLIYIMNPHVEIPRSASGVDQGNTIGITMSLLFTPEHYQFTSKVTPGMLVTGTTHLVSTIRNTFRISKLGVGDDSKSVIYYGDDITFSPLDTYLDWKWYLECRPPNHFSGTLGRALKVQLRISPDYNQYCRWKIVNVDPHQRNISTPAPANSDVIIEHAATNDTLCALENWTNLMFYKECEVTIERKQDIFRRPLPTNVWQICNSQQSEQWQKYLDYQARTKQISNPTN</sequence>
<dbReference type="PANTHER" id="PTHR24274">
    <property type="entry name" value="CILIA- AND FLAGELLA-ASSOCIATED PROTEIN 161"/>
    <property type="match status" value="1"/>
</dbReference>